<dbReference type="Gene3D" id="1.10.1130.10">
    <property type="entry name" value="Flavocytochrome C3, Chain A"/>
    <property type="match status" value="1"/>
</dbReference>
<reference evidence="2" key="1">
    <citation type="submission" date="2022-12" db="EMBL/GenBank/DDBJ databases">
        <title>Reference genome sequencing for broad-spectrum identification of bacterial and archaeal isolates by mass spectrometry.</title>
        <authorList>
            <person name="Sekiguchi Y."/>
            <person name="Tourlousse D.M."/>
        </authorList>
    </citation>
    <scope>NUCLEOTIDE SEQUENCE</scope>
    <source>
        <strain evidence="2">TSL-P1</strain>
    </source>
</reference>
<protein>
    <submittedName>
        <fullName evidence="2">Cytochrome c</fullName>
    </submittedName>
</protein>
<dbReference type="InterPro" id="IPR023155">
    <property type="entry name" value="Cyt_c-552/4"/>
</dbReference>
<evidence type="ECO:0000259" key="1">
    <source>
        <dbReference type="Pfam" id="PF13435"/>
    </source>
</evidence>
<dbReference type="AlphaFoldDB" id="A0A9W6GDI4"/>
<sequence length="145" mass="16919">MKSFFIILLILFYPFVVFSEYVGTETCKKCHPKQYENFIKYSRMSRSFEAVEKMKNKITPEELKSCYYCHTTGYGKAGGFVSIEKTPYLKNTGCEVCHGPGKKHVETIDKKYIKRKFTLQVCEPCHTEERIKAFRFKPLLYGGAH</sequence>
<dbReference type="SUPFAM" id="SSF48695">
    <property type="entry name" value="Multiheme cytochromes"/>
    <property type="match status" value="1"/>
</dbReference>
<evidence type="ECO:0000313" key="3">
    <source>
        <dbReference type="Proteomes" id="UP001144297"/>
    </source>
</evidence>
<organism evidence="2 3">
    <name type="scientific">Thermodesulfovibrio yellowstonii</name>
    <dbReference type="NCBI Taxonomy" id="28262"/>
    <lineage>
        <taxon>Bacteria</taxon>
        <taxon>Pseudomonadati</taxon>
        <taxon>Nitrospirota</taxon>
        <taxon>Thermodesulfovibrionia</taxon>
        <taxon>Thermodesulfovibrionales</taxon>
        <taxon>Thermodesulfovibrionaceae</taxon>
        <taxon>Thermodesulfovibrio</taxon>
    </lineage>
</organism>
<proteinExistence type="predicted"/>
<keyword evidence="3" id="KW-1185">Reference proteome</keyword>
<feature type="domain" description="Cytochrome c-552/4" evidence="1">
    <location>
        <begin position="26"/>
        <end position="99"/>
    </location>
</feature>
<dbReference type="EMBL" id="BSDX01000001">
    <property type="protein sequence ID" value="GLI53259.1"/>
    <property type="molecule type" value="Genomic_DNA"/>
</dbReference>
<name>A0A9W6GDI4_9BACT</name>
<evidence type="ECO:0000313" key="2">
    <source>
        <dbReference type="EMBL" id="GLI53259.1"/>
    </source>
</evidence>
<dbReference type="Pfam" id="PF13435">
    <property type="entry name" value="Cytochrome_C554"/>
    <property type="match status" value="1"/>
</dbReference>
<dbReference type="InterPro" id="IPR036280">
    <property type="entry name" value="Multihaem_cyt_sf"/>
</dbReference>
<gene>
    <name evidence="2" type="ORF">TISLANDTSLP1_09520</name>
</gene>
<dbReference type="Proteomes" id="UP001144297">
    <property type="component" value="Unassembled WGS sequence"/>
</dbReference>
<comment type="caution">
    <text evidence="2">The sequence shown here is derived from an EMBL/GenBank/DDBJ whole genome shotgun (WGS) entry which is preliminary data.</text>
</comment>
<accession>A0A9W6GDI4</accession>